<evidence type="ECO:0000256" key="1">
    <source>
        <dbReference type="SAM" id="SignalP"/>
    </source>
</evidence>
<reference evidence="4" key="1">
    <citation type="submission" date="2017-02" db="UniProtKB">
        <authorList>
            <consortium name="WormBaseParasite"/>
        </authorList>
    </citation>
    <scope>IDENTIFICATION</scope>
</reference>
<gene>
    <name evidence="2" type="ORF">HPLM_LOCUS3433</name>
</gene>
<proteinExistence type="predicted"/>
<protein>
    <submittedName>
        <fullName evidence="4">Ras-associating domain-containing protein</fullName>
    </submittedName>
</protein>
<evidence type="ECO:0000313" key="2">
    <source>
        <dbReference type="EMBL" id="VDO20897.1"/>
    </source>
</evidence>
<accession>A0A0N4W1D5</accession>
<feature type="signal peptide" evidence="1">
    <location>
        <begin position="1"/>
        <end position="20"/>
    </location>
</feature>
<sequence>MHVCTLALQILKLLLNYTDPRCDRTPLELIYALAKGSYDPEFVLYADEDASQDRSLPPAERLSLRIASR</sequence>
<evidence type="ECO:0000313" key="4">
    <source>
        <dbReference type="WBParaSite" id="HPLM_0000344101-mRNA-1"/>
    </source>
</evidence>
<name>A0A0N4W1D5_HAEPC</name>
<dbReference type="Proteomes" id="UP000268014">
    <property type="component" value="Unassembled WGS sequence"/>
</dbReference>
<feature type="chain" id="PRO_5043123381" evidence="1">
    <location>
        <begin position="21"/>
        <end position="69"/>
    </location>
</feature>
<evidence type="ECO:0000313" key="3">
    <source>
        <dbReference type="Proteomes" id="UP000268014"/>
    </source>
</evidence>
<keyword evidence="3" id="KW-1185">Reference proteome</keyword>
<keyword evidence="1" id="KW-0732">Signal</keyword>
<reference evidence="2 3" key="2">
    <citation type="submission" date="2018-11" db="EMBL/GenBank/DDBJ databases">
        <authorList>
            <consortium name="Pathogen Informatics"/>
        </authorList>
    </citation>
    <scope>NUCLEOTIDE SEQUENCE [LARGE SCALE GENOMIC DNA]</scope>
    <source>
        <strain evidence="2 3">MHpl1</strain>
    </source>
</reference>
<dbReference type="AlphaFoldDB" id="A0A0N4W1D5"/>
<organism evidence="4">
    <name type="scientific">Haemonchus placei</name>
    <name type="common">Barber's pole worm</name>
    <dbReference type="NCBI Taxonomy" id="6290"/>
    <lineage>
        <taxon>Eukaryota</taxon>
        <taxon>Metazoa</taxon>
        <taxon>Ecdysozoa</taxon>
        <taxon>Nematoda</taxon>
        <taxon>Chromadorea</taxon>
        <taxon>Rhabditida</taxon>
        <taxon>Rhabditina</taxon>
        <taxon>Rhabditomorpha</taxon>
        <taxon>Strongyloidea</taxon>
        <taxon>Trichostrongylidae</taxon>
        <taxon>Haemonchus</taxon>
    </lineage>
</organism>
<dbReference type="EMBL" id="UZAF01016119">
    <property type="protein sequence ID" value="VDO20897.1"/>
    <property type="molecule type" value="Genomic_DNA"/>
</dbReference>
<dbReference type="WBParaSite" id="HPLM_0000344101-mRNA-1">
    <property type="protein sequence ID" value="HPLM_0000344101-mRNA-1"/>
    <property type="gene ID" value="HPLM_0000344101"/>
</dbReference>